<feature type="non-terminal residue" evidence="1">
    <location>
        <position position="1"/>
    </location>
</feature>
<reference evidence="1" key="1">
    <citation type="submission" date="2021-01" db="EMBL/GenBank/DDBJ databases">
        <authorList>
            <person name="Kaushik A."/>
        </authorList>
    </citation>
    <scope>NUCLEOTIDE SEQUENCE</scope>
    <source>
        <strain evidence="1">AG6-10EEA</strain>
    </source>
</reference>
<comment type="caution">
    <text evidence="1">The sequence shown here is derived from an EMBL/GenBank/DDBJ whole genome shotgun (WGS) entry which is preliminary data.</text>
</comment>
<name>A0A8H3GUI5_9AGAM</name>
<protein>
    <submittedName>
        <fullName evidence="1">Uncharacterized protein</fullName>
    </submittedName>
</protein>
<evidence type="ECO:0000313" key="1">
    <source>
        <dbReference type="EMBL" id="CAE6466987.1"/>
    </source>
</evidence>
<proteinExistence type="predicted"/>
<accession>A0A8H3GUI5</accession>
<dbReference type="EMBL" id="CAJMXA010001643">
    <property type="protein sequence ID" value="CAE6466987.1"/>
    <property type="molecule type" value="Genomic_DNA"/>
</dbReference>
<sequence length="247" mass="28355">MSERDILRQLSVYICNRVEDHDLVNDYVPVDQEDSCTIAGAWIDLLTPPLDLALAPVMLLDISIIIFRWIFCLTTNVDENKLVAEWLVPAIVQAGFERLRLEVDREWDGPMLAPRRGFTRNYAAGLLFHSAMLGEWVHSPIVKAKFVQIMFELDLHSLTGRVLLLVTRESVDSYSADVSELERDKLMHYIDGIDRMNQALAKLAAYPKDLAESIVADWWKINLQLANYRFGLLHSEAPKDFYKESMD</sequence>
<dbReference type="AlphaFoldDB" id="A0A8H3GUI5"/>
<dbReference type="Proteomes" id="UP000663853">
    <property type="component" value="Unassembled WGS sequence"/>
</dbReference>
<organism evidence="1 2">
    <name type="scientific">Rhizoctonia solani</name>
    <dbReference type="NCBI Taxonomy" id="456999"/>
    <lineage>
        <taxon>Eukaryota</taxon>
        <taxon>Fungi</taxon>
        <taxon>Dikarya</taxon>
        <taxon>Basidiomycota</taxon>
        <taxon>Agaricomycotina</taxon>
        <taxon>Agaricomycetes</taxon>
        <taxon>Cantharellales</taxon>
        <taxon>Ceratobasidiaceae</taxon>
        <taxon>Rhizoctonia</taxon>
    </lineage>
</organism>
<evidence type="ECO:0000313" key="2">
    <source>
        <dbReference type="Proteomes" id="UP000663853"/>
    </source>
</evidence>
<gene>
    <name evidence="1" type="ORF">RDB_LOCUS69845</name>
</gene>